<name>A0ACC1R2Q1_9HYPO</name>
<gene>
    <name evidence="1" type="ORF">NLG97_g2243</name>
</gene>
<dbReference type="Proteomes" id="UP001148737">
    <property type="component" value="Unassembled WGS sequence"/>
</dbReference>
<proteinExistence type="predicted"/>
<dbReference type="EMBL" id="JANAKD010000146">
    <property type="protein sequence ID" value="KAJ3496988.1"/>
    <property type="molecule type" value="Genomic_DNA"/>
</dbReference>
<evidence type="ECO:0000313" key="2">
    <source>
        <dbReference type="Proteomes" id="UP001148737"/>
    </source>
</evidence>
<keyword evidence="2" id="KW-1185">Reference proteome</keyword>
<sequence length="453" mass="49219">MHFHALQIASLISSAVALQSRDGRGFKLTDEKSLQSSNLNPTCKGVLLQPIACDENVADLGDRRYHGSLGDEDVMDSVCSASCERALGTARRRIQGACRSTPDLMPGYPVLSLIDSIIAGWNETCLKDASGAYCNGKYQTCHQISTRSLTQYLDVIDALDDKYEDIDDMPENELCKTCYASKLNMMRDSPYSAYEELFANMLAQVNKKCNIDTPTDPITPTLPANETTSCDKPEDLYESQDGDTCDSIALTQSVSAATLYFNNPRLLNCSSIPSGTSLCLPGRCKVQKVTEADADCITFATSVGVSWQTLIRWNMALDTACSNLWNTRAPFWGHVVCVTQPGGEYKPNTNGTDMSTPGNGNIGGQGGNGDGYADSWTAPPRDGKVADKTTDMCGKYIQADEGLRCAQIVSKRATPLDVFLQANPSLGKTEVECDEKLKVGTWYCLNPMRPVTA</sequence>
<protein>
    <submittedName>
        <fullName evidence="1">Uncharacterized protein</fullName>
    </submittedName>
</protein>
<accession>A0ACC1R2Q1</accession>
<organism evidence="1 2">
    <name type="scientific">Lecanicillium saksenae</name>
    <dbReference type="NCBI Taxonomy" id="468837"/>
    <lineage>
        <taxon>Eukaryota</taxon>
        <taxon>Fungi</taxon>
        <taxon>Dikarya</taxon>
        <taxon>Ascomycota</taxon>
        <taxon>Pezizomycotina</taxon>
        <taxon>Sordariomycetes</taxon>
        <taxon>Hypocreomycetidae</taxon>
        <taxon>Hypocreales</taxon>
        <taxon>Cordycipitaceae</taxon>
        <taxon>Lecanicillium</taxon>
    </lineage>
</organism>
<comment type="caution">
    <text evidence="1">The sequence shown here is derived from an EMBL/GenBank/DDBJ whole genome shotgun (WGS) entry which is preliminary data.</text>
</comment>
<evidence type="ECO:0000313" key="1">
    <source>
        <dbReference type="EMBL" id="KAJ3496988.1"/>
    </source>
</evidence>
<reference evidence="1" key="1">
    <citation type="submission" date="2022-07" db="EMBL/GenBank/DDBJ databases">
        <title>Genome Sequence of Lecanicillium saksenae.</title>
        <authorList>
            <person name="Buettner E."/>
        </authorList>
    </citation>
    <scope>NUCLEOTIDE SEQUENCE</scope>
    <source>
        <strain evidence="1">VT-O1</strain>
    </source>
</reference>